<dbReference type="InterPro" id="IPR023395">
    <property type="entry name" value="MCP_dom_sf"/>
</dbReference>
<name>A0AAV1JXB3_9NEOP</name>
<comment type="caution">
    <text evidence="9">The sequence shown here is derived from an EMBL/GenBank/DDBJ whole genome shotgun (WGS) entry which is preliminary data.</text>
</comment>
<dbReference type="GO" id="GO:0055085">
    <property type="term" value="P:transmembrane transport"/>
    <property type="evidence" value="ECO:0007669"/>
    <property type="project" value="InterPro"/>
</dbReference>
<reference evidence="9 10" key="1">
    <citation type="submission" date="2023-11" db="EMBL/GenBank/DDBJ databases">
        <authorList>
            <person name="Okamura Y."/>
        </authorList>
    </citation>
    <scope>NUCLEOTIDE SEQUENCE [LARGE SCALE GENOMIC DNA]</scope>
</reference>
<dbReference type="InterPro" id="IPR018108">
    <property type="entry name" value="MCP_transmembrane"/>
</dbReference>
<feature type="repeat" description="Solcar" evidence="7">
    <location>
        <begin position="106"/>
        <end position="190"/>
    </location>
</feature>
<proteinExistence type="inferred from homology"/>
<keyword evidence="5" id="KW-0677">Repeat</keyword>
<keyword evidence="4 7" id="KW-0812">Transmembrane</keyword>
<evidence type="ECO:0000256" key="6">
    <source>
        <dbReference type="ARBA" id="ARBA00023136"/>
    </source>
</evidence>
<dbReference type="PRINTS" id="PR00926">
    <property type="entry name" value="MITOCARRIER"/>
</dbReference>
<protein>
    <recommendedName>
        <fullName evidence="11">Mitochondrial carrier protein</fullName>
    </recommendedName>
</protein>
<dbReference type="AlphaFoldDB" id="A0AAV1JXB3"/>
<evidence type="ECO:0000256" key="4">
    <source>
        <dbReference type="ARBA" id="ARBA00022692"/>
    </source>
</evidence>
<evidence type="ECO:0000256" key="3">
    <source>
        <dbReference type="ARBA" id="ARBA00022448"/>
    </source>
</evidence>
<dbReference type="Gene3D" id="1.50.40.10">
    <property type="entry name" value="Mitochondrial carrier domain"/>
    <property type="match status" value="1"/>
</dbReference>
<dbReference type="InterPro" id="IPR002067">
    <property type="entry name" value="MCP"/>
</dbReference>
<keyword evidence="3 8" id="KW-0813">Transport</keyword>
<dbReference type="EMBL" id="CAVLEF010000265">
    <property type="protein sequence ID" value="CAK1553955.1"/>
    <property type="molecule type" value="Genomic_DNA"/>
</dbReference>
<gene>
    <name evidence="9" type="ORF">LNINA_LOCUS12914</name>
</gene>
<dbReference type="Pfam" id="PF00153">
    <property type="entry name" value="Mito_carr"/>
    <property type="match status" value="3"/>
</dbReference>
<dbReference type="Proteomes" id="UP001497472">
    <property type="component" value="Unassembled WGS sequence"/>
</dbReference>
<dbReference type="SUPFAM" id="SSF103506">
    <property type="entry name" value="Mitochondrial carrier"/>
    <property type="match status" value="1"/>
</dbReference>
<evidence type="ECO:0000256" key="5">
    <source>
        <dbReference type="ARBA" id="ARBA00022737"/>
    </source>
</evidence>
<comment type="similarity">
    <text evidence="2 8">Belongs to the mitochondrial carrier (TC 2.A.29) family.</text>
</comment>
<evidence type="ECO:0000256" key="2">
    <source>
        <dbReference type="ARBA" id="ARBA00006375"/>
    </source>
</evidence>
<keyword evidence="10" id="KW-1185">Reference proteome</keyword>
<comment type="subcellular location">
    <subcellularLocation>
        <location evidence="1">Membrane</location>
        <topology evidence="1">Multi-pass membrane protein</topology>
    </subcellularLocation>
</comment>
<dbReference type="PANTHER" id="PTHR24089">
    <property type="entry name" value="SOLUTE CARRIER FAMILY 25"/>
    <property type="match status" value="1"/>
</dbReference>
<feature type="repeat" description="Solcar" evidence="7">
    <location>
        <begin position="10"/>
        <end position="96"/>
    </location>
</feature>
<evidence type="ECO:0000256" key="1">
    <source>
        <dbReference type="ARBA" id="ARBA00004141"/>
    </source>
</evidence>
<organism evidence="9 10">
    <name type="scientific">Leptosia nina</name>
    <dbReference type="NCBI Taxonomy" id="320188"/>
    <lineage>
        <taxon>Eukaryota</taxon>
        <taxon>Metazoa</taxon>
        <taxon>Ecdysozoa</taxon>
        <taxon>Arthropoda</taxon>
        <taxon>Hexapoda</taxon>
        <taxon>Insecta</taxon>
        <taxon>Pterygota</taxon>
        <taxon>Neoptera</taxon>
        <taxon>Endopterygota</taxon>
        <taxon>Lepidoptera</taxon>
        <taxon>Glossata</taxon>
        <taxon>Ditrysia</taxon>
        <taxon>Papilionoidea</taxon>
        <taxon>Pieridae</taxon>
        <taxon>Pierinae</taxon>
        <taxon>Leptosia</taxon>
    </lineage>
</organism>
<dbReference type="PROSITE" id="PS50920">
    <property type="entry name" value="SOLCAR"/>
    <property type="match status" value="3"/>
</dbReference>
<evidence type="ECO:0000313" key="9">
    <source>
        <dbReference type="EMBL" id="CAK1553955.1"/>
    </source>
</evidence>
<sequence>MVGYRIDDEMSPHQKIIAGCLSGAFSRFLTQPLDVLKIRTQLEKRKKRQRTLIETGRKILYEEGFLAFWHGHNLGQVHSILSTSSQFYVYELTTKYAFQSSVDPKYRNILEFLCGICAGSCSATLVTPLEVIRVRQMIVQEQYKGLFNGARAVYRSGGLLAFYEGWAAGVLMLGPQVGITFSVFSFIQPIVLDHLDSCTEDCDHTKVTSQKPEHLVLASSIAALVSGFVSKVAMYPFDLAKRRLQIASHKTEDKFFTPTTSRNLVKCTHLFQCIADTVKAEGFTGLYRGLRVTICKALSTNILTFTSYELICHFIRELGKR</sequence>
<evidence type="ECO:0008006" key="11">
    <source>
        <dbReference type="Google" id="ProtNLM"/>
    </source>
</evidence>
<evidence type="ECO:0000313" key="10">
    <source>
        <dbReference type="Proteomes" id="UP001497472"/>
    </source>
</evidence>
<accession>A0AAV1JXB3</accession>
<keyword evidence="6 7" id="KW-0472">Membrane</keyword>
<evidence type="ECO:0000256" key="7">
    <source>
        <dbReference type="PROSITE-ProRule" id="PRU00282"/>
    </source>
</evidence>
<feature type="repeat" description="Solcar" evidence="7">
    <location>
        <begin position="214"/>
        <end position="314"/>
    </location>
</feature>
<evidence type="ECO:0000256" key="8">
    <source>
        <dbReference type="RuleBase" id="RU000488"/>
    </source>
</evidence>
<dbReference type="GO" id="GO:0016020">
    <property type="term" value="C:membrane"/>
    <property type="evidence" value="ECO:0007669"/>
    <property type="project" value="UniProtKB-SubCell"/>
</dbReference>